<keyword evidence="7" id="KW-1185">Reference proteome</keyword>
<dbReference type="STRING" id="321146.A0A139HLT3"/>
<organism evidence="6 7">
    <name type="scientific">Pseudocercospora eumusae</name>
    <dbReference type="NCBI Taxonomy" id="321146"/>
    <lineage>
        <taxon>Eukaryota</taxon>
        <taxon>Fungi</taxon>
        <taxon>Dikarya</taxon>
        <taxon>Ascomycota</taxon>
        <taxon>Pezizomycotina</taxon>
        <taxon>Dothideomycetes</taxon>
        <taxon>Dothideomycetidae</taxon>
        <taxon>Mycosphaerellales</taxon>
        <taxon>Mycosphaerellaceae</taxon>
        <taxon>Pseudocercospora</taxon>
    </lineage>
</organism>
<dbReference type="FunFam" id="2.130.10.10:FF:000629">
    <property type="entry name" value="UV-damaged DNA binding protein"/>
    <property type="match status" value="1"/>
</dbReference>
<evidence type="ECO:0000256" key="1">
    <source>
        <dbReference type="ARBA" id="ARBA00004123"/>
    </source>
</evidence>
<comment type="subcellular location">
    <subcellularLocation>
        <location evidence="1">Nucleus</location>
    </subcellularLocation>
</comment>
<dbReference type="InterPro" id="IPR058543">
    <property type="entry name" value="Beta-prop_RSE1/DDB1/CPSF1_2nd"/>
</dbReference>
<dbReference type="InterPro" id="IPR004871">
    <property type="entry name" value="RSE1/DDB1/CPSF1_C"/>
</dbReference>
<dbReference type="InterPro" id="IPR011044">
    <property type="entry name" value="Quino_amine_DH_bsu"/>
</dbReference>
<feature type="domain" description="RSE1/DDB1/CPSF1 second beta-propeller" evidence="5">
    <location>
        <begin position="438"/>
        <end position="732"/>
    </location>
</feature>
<sequence>MAYLAPIHRPSSIRHALKLSFTSPDAQDLVVAKANRLEIWRANPGDTTLVLQHSKAIYGKVTLLHKLRPATSQTDHLFVGTDRYNYFVLSWDGERQDLKTEKSMVDIAEKAARDSQTGDRVHIDPTSRFMTLEVYEGVVNVLPIAHAGKGKRKAADNEIGELGDPIQVRIPELFVRSSCFLYRRDTGPRGKTDPMFAVLYEDSKNQVRIKIRELEYSPSLRPNEEPATAELEKGVDVTGSLEQGSSFMIPLPAPTYGLLVVGETRVTYVDEWEHKVQDSQPLEDATVFVAWCKLDEQRYILADDYKQLYLLMVNTSTNGDYQSLQIDKLGKTSRASTLVYLDEGRVFVGSHQGDSQIIQISPKRIDVLQSFPNIAPILDFTVMDMGNRSVDAPVNEFSSGQARIVTGSGAFNDGSLRSVRSGVGLEHRGSLGDLGAPISSIFSLRTSAAAQCVDTLIVSHVSHTNVVVFTEEGDIEARDSFRGFELEDATLYAGNLHDGRAVQVTSSSVLLTDTEGDMVTDRWQAPIGTSITAVAADGEKILVSLQGAALVVLDLSASSIQVQAERKFGSEEQVSCITLSPSIPNACVAGFWKDSKVSFLSLQDLQPIASEKVAEDDTLAVPRSLIVANILKDQPATLFVGLADGNVATYSITSAQQPFSARKSIILGTQQANFAALPRADGSQNVFATCEHPSLIYGSDGRLVYSAVTAENATCIASFDSFGDYAGAIAIATTDENGQNDLKIAIVDEERTTHVQDLFIHETVRRIAYSAELKAFGLGCIKRTISAGNEEVKSHFKLVDEVAFKELDTWALNQDELIECVIRCHLDDGSGEEAERFVVGTAYLDDQDANNARGRILVLEITEDRRIKLVTELAVRGACRCLAVCQGRIVAALVKTIVVYEFEYAASTPALTKKASYRTATAPIDICVANNTIAVTDLMKSLSLLEFQPGRLGQPDSLIEVARHFETLWGTACARVSENTYLESDAEGNLIVLQHDINGFSEEDRRRLRVTSEFLLGEMVNRIRPITVQASPGAVVIPQAFLATTDGSIYVYCEIGKDRQDFLMRMQTLMADMVKSPGGVRFAKFRGFKTQVRDMGEEGPVRFVDGELIERFLDMPEVLQNEVVKGLDGTGADLEGLRGMVEALRRIPRQFLSLLTHANKYHSSITDMIFFDNDQSLQPPDRLSILQQQKLSRQAAKRPRHVAMEMQPPQHMTSFQACLFSMPQELFDIILDLTIAIPPTKVLVQSTAPHYPVPWQFTSKWLTQEQKDTATKDFFSMSTFIIQKPCLADTLPLTTWLESLPQAHQKLLTTVVLQPCEDCRNTCKALSWGLRWVRGCLEGKQRDIGEAGLQVRPGTVKAEFAVKLDESGNVVESEEMRLVNASECSDMIGKLVRAQARARAQEQAQAQAQLST</sequence>
<dbReference type="Gene3D" id="1.10.150.910">
    <property type="match status" value="1"/>
</dbReference>
<dbReference type="SUPFAM" id="SSF50969">
    <property type="entry name" value="YVTN repeat-like/Quinoprotein amine dehydrogenase"/>
    <property type="match status" value="1"/>
</dbReference>
<dbReference type="Pfam" id="PF10433">
    <property type="entry name" value="Beta-prop_RSE1_1st"/>
    <property type="match status" value="1"/>
</dbReference>
<dbReference type="Pfam" id="PF23726">
    <property type="entry name" value="Beta-prop_RSE1_2nd"/>
    <property type="match status" value="1"/>
</dbReference>
<dbReference type="Gene3D" id="2.130.10.10">
    <property type="entry name" value="YVTN repeat-like/Quinoprotein amine dehydrogenase"/>
    <property type="match status" value="3"/>
</dbReference>
<dbReference type="GO" id="GO:0003676">
    <property type="term" value="F:nucleic acid binding"/>
    <property type="evidence" value="ECO:0007669"/>
    <property type="project" value="InterPro"/>
</dbReference>
<evidence type="ECO:0000259" key="5">
    <source>
        <dbReference type="Pfam" id="PF23726"/>
    </source>
</evidence>
<protein>
    <recommendedName>
        <fullName evidence="8">DNA damage-binding protein 1</fullName>
    </recommendedName>
</protein>
<evidence type="ECO:0000313" key="7">
    <source>
        <dbReference type="Proteomes" id="UP000070133"/>
    </source>
</evidence>
<dbReference type="InterPro" id="IPR050358">
    <property type="entry name" value="RSE1/DDB1/CFT1"/>
</dbReference>
<reference evidence="6 7" key="1">
    <citation type="submission" date="2015-07" db="EMBL/GenBank/DDBJ databases">
        <title>Comparative genomics of the Sigatoka disease complex on banana suggests a link between parallel evolutionary changes in Pseudocercospora fijiensis and Pseudocercospora eumusae and increased virulence on the banana host.</title>
        <authorList>
            <person name="Chang T.-C."/>
            <person name="Salvucci A."/>
            <person name="Crous P.W."/>
            <person name="Stergiopoulos I."/>
        </authorList>
    </citation>
    <scope>NUCLEOTIDE SEQUENCE [LARGE SCALE GENOMIC DNA]</scope>
    <source>
        <strain evidence="6 7">CBS 114824</strain>
    </source>
</reference>
<feature type="domain" description="RSE1/DDB1/CPSF1 first beta-propeller" evidence="4">
    <location>
        <begin position="12"/>
        <end position="372"/>
    </location>
</feature>
<comment type="caution">
    <text evidence="6">The sequence shown here is derived from an EMBL/GenBank/DDBJ whole genome shotgun (WGS) entry which is preliminary data.</text>
</comment>
<accession>A0A139HLT3</accession>
<dbReference type="PANTHER" id="PTHR10644">
    <property type="entry name" value="DNA REPAIR/RNA PROCESSING CPSF FAMILY"/>
    <property type="match status" value="1"/>
</dbReference>
<dbReference type="InterPro" id="IPR018846">
    <property type="entry name" value="Beta-prop_RSE1/DDB1/CPSF1_1st"/>
</dbReference>
<evidence type="ECO:0000313" key="6">
    <source>
        <dbReference type="EMBL" id="KXT03383.1"/>
    </source>
</evidence>
<keyword evidence="2" id="KW-0539">Nucleus</keyword>
<dbReference type="EMBL" id="LFZN01000031">
    <property type="protein sequence ID" value="KXT03383.1"/>
    <property type="molecule type" value="Genomic_DNA"/>
</dbReference>
<name>A0A139HLT3_9PEZI</name>
<feature type="domain" description="RSE1/DDB1/CPSF1 C-terminal" evidence="3">
    <location>
        <begin position="793"/>
        <end position="1114"/>
    </location>
</feature>
<proteinExistence type="predicted"/>
<evidence type="ECO:0000259" key="3">
    <source>
        <dbReference type="Pfam" id="PF03178"/>
    </source>
</evidence>
<dbReference type="OrthoDB" id="433457at2759"/>
<evidence type="ECO:0000259" key="4">
    <source>
        <dbReference type="Pfam" id="PF10433"/>
    </source>
</evidence>
<gene>
    <name evidence="6" type="ORF">AC578_4011</name>
</gene>
<dbReference type="InterPro" id="IPR015943">
    <property type="entry name" value="WD40/YVTN_repeat-like_dom_sf"/>
</dbReference>
<evidence type="ECO:0008006" key="8">
    <source>
        <dbReference type="Google" id="ProtNLM"/>
    </source>
</evidence>
<evidence type="ECO:0000256" key="2">
    <source>
        <dbReference type="ARBA" id="ARBA00023242"/>
    </source>
</evidence>
<dbReference type="GO" id="GO:0005634">
    <property type="term" value="C:nucleus"/>
    <property type="evidence" value="ECO:0007669"/>
    <property type="project" value="UniProtKB-SubCell"/>
</dbReference>
<dbReference type="Proteomes" id="UP000070133">
    <property type="component" value="Unassembled WGS sequence"/>
</dbReference>
<dbReference type="Pfam" id="PF03178">
    <property type="entry name" value="CPSF_A"/>
    <property type="match status" value="1"/>
</dbReference>